<feature type="active site" description="O-isoaspartyl threonine intermediate" evidence="3">
    <location>
        <position position="10"/>
    </location>
</feature>
<dbReference type="GO" id="GO:0006528">
    <property type="term" value="P:asparagine metabolic process"/>
    <property type="evidence" value="ECO:0007669"/>
    <property type="project" value="InterPro"/>
</dbReference>
<dbReference type="PRINTS" id="PR00139">
    <property type="entry name" value="ASNGLNASE"/>
</dbReference>
<evidence type="ECO:0000256" key="2">
    <source>
        <dbReference type="ARBA" id="ARBA00022801"/>
    </source>
</evidence>
<sequence>MISLLTTGGTIACTTDDNGALIPTVTGERLAAAAGVSAEVEITDLIHLDSSSVTLKELDQLVAQVHAELAREDTHAVVITHGTDSLEDTAAVLDLMHPDERAGVILTGAQRAFDRPDSDGPTNLADAVAAARTHTGVLVAFGGELLPARGLRKAHTDDTTAFASNPAGTPPRRLPRTQLDGLDVPIVAAYPGADARIVEATARGADGLVIQALGAGNMPVEFGRAVAGVLERGVPVVVATRVPFGQVRLAYGGDGGGATLARLGAVGAGGLSAGQARMALLVALASGIDVAELL</sequence>
<keyword evidence="2" id="KW-0378">Hydrolase</keyword>
<comment type="caution">
    <text evidence="7">The sequence shown here is derived from an EMBL/GenBank/DDBJ whole genome shotgun (WGS) entry which is preliminary data.</text>
</comment>
<keyword evidence="8" id="KW-1185">Reference proteome</keyword>
<dbReference type="InterPro" id="IPR006034">
    <property type="entry name" value="Asparaginase/glutaminase-like"/>
</dbReference>
<dbReference type="PANTHER" id="PTHR11707">
    <property type="entry name" value="L-ASPARAGINASE"/>
    <property type="match status" value="1"/>
</dbReference>
<evidence type="ECO:0000256" key="1">
    <source>
        <dbReference type="ARBA" id="ARBA00010518"/>
    </source>
</evidence>
<dbReference type="PROSITE" id="PS51732">
    <property type="entry name" value="ASN_GLN_ASE_3"/>
    <property type="match status" value="1"/>
</dbReference>
<evidence type="ECO:0000256" key="4">
    <source>
        <dbReference type="PIRSR" id="PIRSR001220-2"/>
    </source>
</evidence>
<dbReference type="GO" id="GO:0004067">
    <property type="term" value="F:asparaginase activity"/>
    <property type="evidence" value="ECO:0007669"/>
    <property type="project" value="UniProtKB-UniRule"/>
</dbReference>
<dbReference type="EMBL" id="QEEZ01000010">
    <property type="protein sequence ID" value="PWC01570.1"/>
    <property type="molecule type" value="Genomic_DNA"/>
</dbReference>
<evidence type="ECO:0000259" key="5">
    <source>
        <dbReference type="Pfam" id="PF00710"/>
    </source>
</evidence>
<gene>
    <name evidence="7" type="ORF">DF222_06420</name>
</gene>
<dbReference type="Pfam" id="PF17763">
    <property type="entry name" value="Asparaginase_C"/>
    <property type="match status" value="1"/>
</dbReference>
<dbReference type="InterPro" id="IPR004550">
    <property type="entry name" value="AsnASE_II"/>
</dbReference>
<dbReference type="PANTHER" id="PTHR11707:SF28">
    <property type="entry name" value="60 KDA LYSOPHOSPHOLIPASE"/>
    <property type="match status" value="1"/>
</dbReference>
<accession>A0A2U1T6C6</accession>
<dbReference type="Gene3D" id="3.40.50.1170">
    <property type="entry name" value="L-asparaginase, N-terminal domain"/>
    <property type="match status" value="1"/>
</dbReference>
<evidence type="ECO:0000256" key="3">
    <source>
        <dbReference type="PIRSR" id="PIRSR001220-1"/>
    </source>
</evidence>
<dbReference type="PIRSF" id="PIRSF500176">
    <property type="entry name" value="L_ASNase"/>
    <property type="match status" value="1"/>
</dbReference>
<dbReference type="PIRSF" id="PIRSF001220">
    <property type="entry name" value="L-ASNase_gatD"/>
    <property type="match status" value="1"/>
</dbReference>
<reference evidence="8" key="1">
    <citation type="submission" date="2018-04" db="EMBL/GenBank/DDBJ databases">
        <authorList>
            <person name="Liu S."/>
            <person name="Wang Z."/>
            <person name="Li J."/>
        </authorList>
    </citation>
    <scope>NUCLEOTIDE SEQUENCE [LARGE SCALE GENOMIC DNA]</scope>
    <source>
        <strain evidence="8">2189</strain>
    </source>
</reference>
<dbReference type="InterPro" id="IPR040919">
    <property type="entry name" value="Asparaginase_C"/>
</dbReference>
<comment type="similarity">
    <text evidence="1">Belongs to the asparaginase 1 family.</text>
</comment>
<proteinExistence type="inferred from homology"/>
<dbReference type="SFLD" id="SFLDS00057">
    <property type="entry name" value="Glutaminase/Asparaginase"/>
    <property type="match status" value="1"/>
</dbReference>
<evidence type="ECO:0000259" key="6">
    <source>
        <dbReference type="Pfam" id="PF17763"/>
    </source>
</evidence>
<dbReference type="AlphaFoldDB" id="A0A2U1T6C6"/>
<dbReference type="InterPro" id="IPR036152">
    <property type="entry name" value="Asp/glu_Ase-like_sf"/>
</dbReference>
<dbReference type="Proteomes" id="UP000244989">
    <property type="component" value="Unassembled WGS sequence"/>
</dbReference>
<dbReference type="InterPro" id="IPR027473">
    <property type="entry name" value="L-asparaginase_C"/>
</dbReference>
<feature type="binding site" evidence="4">
    <location>
        <begin position="83"/>
        <end position="84"/>
    </location>
    <ligand>
        <name>substrate</name>
    </ligand>
</feature>
<dbReference type="RefSeq" id="WP_108431203.1">
    <property type="nucleotide sequence ID" value="NZ_CP026947.1"/>
</dbReference>
<feature type="binding site" evidence="4">
    <location>
        <position position="50"/>
    </location>
    <ligand>
        <name>substrate</name>
    </ligand>
</feature>
<dbReference type="KEGG" id="cyz:C3B44_03760"/>
<dbReference type="SUPFAM" id="SSF53774">
    <property type="entry name" value="Glutaminase/Asparaginase"/>
    <property type="match status" value="1"/>
</dbReference>
<dbReference type="Gene3D" id="3.40.50.40">
    <property type="match status" value="1"/>
</dbReference>
<dbReference type="Pfam" id="PF00710">
    <property type="entry name" value="Asparaginase"/>
    <property type="match status" value="1"/>
</dbReference>
<protein>
    <submittedName>
        <fullName evidence="7">Asparaginase</fullName>
    </submittedName>
</protein>
<organism evidence="7 8">
    <name type="scientific">Corynebacterium yudongzhengii</name>
    <dbReference type="NCBI Taxonomy" id="2080740"/>
    <lineage>
        <taxon>Bacteria</taxon>
        <taxon>Bacillati</taxon>
        <taxon>Actinomycetota</taxon>
        <taxon>Actinomycetes</taxon>
        <taxon>Mycobacteriales</taxon>
        <taxon>Corynebacteriaceae</taxon>
        <taxon>Corynebacterium</taxon>
    </lineage>
</organism>
<evidence type="ECO:0000313" key="8">
    <source>
        <dbReference type="Proteomes" id="UP000244989"/>
    </source>
</evidence>
<name>A0A2U1T6C6_9CORY</name>
<dbReference type="OrthoDB" id="9788068at2"/>
<dbReference type="InterPro" id="IPR027474">
    <property type="entry name" value="L-asparaginase_N"/>
</dbReference>
<dbReference type="CDD" id="cd08964">
    <property type="entry name" value="L-asparaginase_II"/>
    <property type="match status" value="1"/>
</dbReference>
<evidence type="ECO:0000313" key="7">
    <source>
        <dbReference type="EMBL" id="PWC01570.1"/>
    </source>
</evidence>
<feature type="domain" description="Asparaginase/glutaminase C-terminal" evidence="6">
    <location>
        <begin position="184"/>
        <end position="292"/>
    </location>
</feature>
<dbReference type="InterPro" id="IPR037152">
    <property type="entry name" value="L-asparaginase_N_sf"/>
</dbReference>
<dbReference type="SMART" id="SM00870">
    <property type="entry name" value="Asparaginase"/>
    <property type="match status" value="1"/>
</dbReference>
<feature type="domain" description="L-asparaginase N-terminal" evidence="5">
    <location>
        <begin position="2"/>
        <end position="168"/>
    </location>
</feature>